<evidence type="ECO:0008006" key="5">
    <source>
        <dbReference type="Google" id="ProtNLM"/>
    </source>
</evidence>
<dbReference type="Gene3D" id="2.160.20.110">
    <property type="match status" value="1"/>
</dbReference>
<keyword evidence="4" id="KW-1185">Reference proteome</keyword>
<dbReference type="Proteomes" id="UP001163255">
    <property type="component" value="Chromosome"/>
</dbReference>
<evidence type="ECO:0000256" key="2">
    <source>
        <dbReference type="SAM" id="Phobius"/>
    </source>
</evidence>
<feature type="compositionally biased region" description="Low complexity" evidence="1">
    <location>
        <begin position="508"/>
        <end position="518"/>
    </location>
</feature>
<keyword evidence="2" id="KW-0812">Transmembrane</keyword>
<accession>A0ABY6GVM2</accession>
<evidence type="ECO:0000256" key="1">
    <source>
        <dbReference type="SAM" id="MobiDB-lite"/>
    </source>
</evidence>
<reference evidence="3" key="1">
    <citation type="submission" date="2022-10" db="EMBL/GenBank/DDBJ databases">
        <title>Completed Genome Sequence of two octocoral isolated bacterium, Endozoicomonas euniceicola EF212T and Endozoicomonas gorgoniicola PS125T.</title>
        <authorList>
            <person name="Chiou Y.-J."/>
            <person name="Chen Y.-H."/>
        </authorList>
    </citation>
    <scope>NUCLEOTIDE SEQUENCE</scope>
    <source>
        <strain evidence="3">EF212</strain>
    </source>
</reference>
<keyword evidence="2" id="KW-1133">Transmembrane helix</keyword>
<dbReference type="RefSeq" id="WP_262598743.1">
    <property type="nucleotide sequence ID" value="NZ_CP103300.1"/>
</dbReference>
<name>A0ABY6GVM2_9GAMM</name>
<evidence type="ECO:0000313" key="4">
    <source>
        <dbReference type="Proteomes" id="UP001163255"/>
    </source>
</evidence>
<gene>
    <name evidence="3" type="ORF">NX720_00500</name>
</gene>
<dbReference type="SUPFAM" id="SSF82171">
    <property type="entry name" value="DPP6 N-terminal domain-like"/>
    <property type="match status" value="1"/>
</dbReference>
<protein>
    <recommendedName>
        <fullName evidence="5">GLUG domain-containing protein</fullName>
    </recommendedName>
</protein>
<keyword evidence="2" id="KW-0472">Membrane</keyword>
<proteinExistence type="predicted"/>
<organism evidence="3 4">
    <name type="scientific">Endozoicomonas euniceicola</name>
    <dbReference type="NCBI Taxonomy" id="1234143"/>
    <lineage>
        <taxon>Bacteria</taxon>
        <taxon>Pseudomonadati</taxon>
        <taxon>Pseudomonadota</taxon>
        <taxon>Gammaproteobacteria</taxon>
        <taxon>Oceanospirillales</taxon>
        <taxon>Endozoicomonadaceae</taxon>
        <taxon>Endozoicomonas</taxon>
    </lineage>
</organism>
<sequence>MNHNNFIQYINADHPVPGSYYLTESIDLSEFDQWKPVGNESAPFSVKLKGNYKIISGLKITGKLNNAFSGLFGYLVNSQVERLIIDRPVIEETGRSAAVGAVAGMVKNTTVKEVINHSGKTGTTGNSAHAAGIVGIASHYSTITDNLATGAVYTKGRDSFSGGIAASVLAHSSVLGNLYTGKVTGAVYSSSSGGIAGKLSGHSSAKNNLHTGAITSMSPVSSSDYGGIVGCAKGASTITSNLNSGSLQLSEVWLSTLGGIAGLVENSCSVDRNVNAGVLHIGEGGAFTGGIVGQASNNPVRQNMNNGKITYNLYSKKPVGVGGVGGIVSYGSNLTAENNLNTADIIAGHLVYFYHGTVGGNEIRQRNNLQTGRIIINENSNHTTPPKLKEVPQNKTQPNPQGLDKNLWSSDPEKPFPMLRSINANYQDLLRISNAQNSDFTFPVALKQFAIPGGVANASLLNLVVWNVLNGSRPFLSGVPRQQAIQIGIHCGQGGFACSAENLLTSSTTAPSTASPSSGTQPFTEGCPAPEGIPLAQAYDFTNHQLYVVIRPSSDSSTLTVARYRSTVLDKGFGNCGKITYPLPDIAGWHFIGDSLLMGNSTNRHIHLVANKPGQKPLLLSLSLPENRASEKEAPGNSNEKPDYIMDYLQDSRSEINRMTGNNGMLFFSGHSASNFFIGRFSEKKKKYHSLADLLSDKDSARSLSVSPDNQLLYIAGIEKTTGAAFLRQYSSSTLSRHYPFGINGEVNAITPDNFHSHEAATAVHRGWVYMATITRHGDQLSVRRFDPSNGQTDGSFVIDEALHNYSGDFDTPDTPAEIKLYPDGQHLHVVKYGQKGDIFTTTYDDTKEVYRMNKNLELSNILFSGMIIADRKMYLSYQSGESGSLQTVNIMEINLNNQEVPPGNSSDGFPAWGYGVAIAFPIIAISALAIYIKFQNREANNAVGFMEKMMGTSKGVSLPLNP</sequence>
<feature type="region of interest" description="Disordered" evidence="1">
    <location>
        <begin position="508"/>
        <end position="527"/>
    </location>
</feature>
<dbReference type="EMBL" id="CP103300">
    <property type="protein sequence ID" value="UYM16449.1"/>
    <property type="molecule type" value="Genomic_DNA"/>
</dbReference>
<feature type="region of interest" description="Disordered" evidence="1">
    <location>
        <begin position="378"/>
        <end position="407"/>
    </location>
</feature>
<feature type="transmembrane region" description="Helical" evidence="2">
    <location>
        <begin position="912"/>
        <end position="933"/>
    </location>
</feature>
<evidence type="ECO:0000313" key="3">
    <source>
        <dbReference type="EMBL" id="UYM16449.1"/>
    </source>
</evidence>